<dbReference type="STRING" id="1437607.BISA_2329"/>
<evidence type="ECO:0000313" key="1">
    <source>
        <dbReference type="EMBL" id="KFI89602.1"/>
    </source>
</evidence>
<proteinExistence type="predicted"/>
<sequence length="206" mass="23227">MADRETALAVFEFIDSLRSEQYRIGDPTRDGAVAEMLAHLSDDAALRDAACAKLISPGLERMRFMLVANHDPNALPLFASTSRKLWYQADYNVREIANSEFHQDVPALLWRLSNCLRDPERRVGVLEAAAYMSFMQGDDERVFSGHLGRLAAVSPQGEVTRCLMDAHDHGQAPAWLMERSRTMNASESESVNESDRPGLMRRLFNR</sequence>
<protein>
    <submittedName>
        <fullName evidence="1">Uncharacterized protein</fullName>
    </submittedName>
</protein>
<dbReference type="Proteomes" id="UP000029066">
    <property type="component" value="Unassembled WGS sequence"/>
</dbReference>
<comment type="caution">
    <text evidence="1">The sequence shown here is derived from an EMBL/GenBank/DDBJ whole genome shotgun (WGS) entry which is preliminary data.</text>
</comment>
<dbReference type="AlphaFoldDB" id="A0A087D252"/>
<gene>
    <name evidence="1" type="ORF">BISA_2329</name>
</gene>
<evidence type="ECO:0000313" key="2">
    <source>
        <dbReference type="Proteomes" id="UP000029066"/>
    </source>
</evidence>
<dbReference type="RefSeq" id="WP_033892175.1">
    <property type="nucleotide sequence ID" value="NZ_JDUT01000017.1"/>
</dbReference>
<dbReference type="EMBL" id="JGZN01000029">
    <property type="protein sequence ID" value="KFI89602.1"/>
    <property type="molecule type" value="Genomic_DNA"/>
</dbReference>
<accession>A0A087D252</accession>
<name>A0A087D252_9BIFI</name>
<reference evidence="1 2" key="1">
    <citation type="submission" date="2014-03" db="EMBL/GenBank/DDBJ databases">
        <title>Genomics of Bifidobacteria.</title>
        <authorList>
            <person name="Ventura M."/>
            <person name="Milani C."/>
            <person name="Lugli G.A."/>
        </authorList>
    </citation>
    <scope>NUCLEOTIDE SEQUENCE [LARGE SCALE GENOMIC DNA]</scope>
    <source>
        <strain evidence="1 2">DSM 23967</strain>
    </source>
</reference>
<dbReference type="OrthoDB" id="3240532at2"/>
<organism evidence="1 2">
    <name type="scientific">Bifidobacterium saguini DSM 23967</name>
    <dbReference type="NCBI Taxonomy" id="1437607"/>
    <lineage>
        <taxon>Bacteria</taxon>
        <taxon>Bacillati</taxon>
        <taxon>Actinomycetota</taxon>
        <taxon>Actinomycetes</taxon>
        <taxon>Bifidobacteriales</taxon>
        <taxon>Bifidobacteriaceae</taxon>
        <taxon>Bifidobacterium</taxon>
    </lineage>
</organism>